<dbReference type="InterPro" id="IPR036895">
    <property type="entry name" value="Uracil-DNA_glycosylase-like_sf"/>
</dbReference>
<dbReference type="GO" id="GO:0004844">
    <property type="term" value="F:uracil DNA N-glycosylase activity"/>
    <property type="evidence" value="ECO:0007669"/>
    <property type="project" value="TreeGrafter"/>
</dbReference>
<organism evidence="6 7">
    <name type="scientific">Nocardioides anomalus</name>
    <dbReference type="NCBI Taxonomy" id="2712223"/>
    <lineage>
        <taxon>Bacteria</taxon>
        <taxon>Bacillati</taxon>
        <taxon>Actinomycetota</taxon>
        <taxon>Actinomycetes</taxon>
        <taxon>Propionibacteriales</taxon>
        <taxon>Nocardioidaceae</taxon>
        <taxon>Nocardioides</taxon>
    </lineage>
</organism>
<dbReference type="Proteomes" id="UP000502996">
    <property type="component" value="Chromosome"/>
</dbReference>
<dbReference type="InterPro" id="IPR015637">
    <property type="entry name" value="MUG/TDG"/>
</dbReference>
<keyword evidence="1" id="KW-0227">DNA damage</keyword>
<feature type="domain" description="Uracil-DNA glycosylase-like" evidence="5">
    <location>
        <begin position="42"/>
        <end position="203"/>
    </location>
</feature>
<protein>
    <submittedName>
        <fullName evidence="6">Mismatch-specific DNA-glycosylase</fullName>
    </submittedName>
</protein>
<feature type="region of interest" description="Disordered" evidence="4">
    <location>
        <begin position="1"/>
        <end position="20"/>
    </location>
</feature>
<dbReference type="Gene3D" id="3.40.470.10">
    <property type="entry name" value="Uracil-DNA glycosylase-like domain"/>
    <property type="match status" value="1"/>
</dbReference>
<accession>A0A6G6W890</accession>
<dbReference type="PANTHER" id="PTHR12159">
    <property type="entry name" value="G/T AND G/U MISMATCH-SPECIFIC DNA GLYCOSYLASE"/>
    <property type="match status" value="1"/>
</dbReference>
<dbReference type="CDD" id="cd10028">
    <property type="entry name" value="UDG-F2_TDG_MUG"/>
    <property type="match status" value="1"/>
</dbReference>
<sequence length="212" mass="22886">MTLGTVASRARFRQAAPVPPPRRTFTRAELEAFRDAEVPDLLPEPGQPLRLLFVGINPGLWTAAVQTHFARPGNRFYPALLRAGIIERAIDPASGMTDEDRDYFRARGLGITNVVPRATARADELTPEEYRAGGQRLVETVERTRPGVVAVAGITAYRAAFSARRAVVGRQPEPLAGAELWVVPNPSGLNAHDTVESLAAAYAEPARAAGIL</sequence>
<dbReference type="EMBL" id="CP049257">
    <property type="protein sequence ID" value="QIG41561.1"/>
    <property type="molecule type" value="Genomic_DNA"/>
</dbReference>
<keyword evidence="7" id="KW-1185">Reference proteome</keyword>
<dbReference type="KEGG" id="nano:G5V58_01150"/>
<evidence type="ECO:0000313" key="7">
    <source>
        <dbReference type="Proteomes" id="UP000502996"/>
    </source>
</evidence>
<dbReference type="GO" id="GO:0008263">
    <property type="term" value="F:pyrimidine-specific mismatch base pair DNA N-glycosylase activity"/>
    <property type="evidence" value="ECO:0007669"/>
    <property type="project" value="TreeGrafter"/>
</dbReference>
<dbReference type="SMART" id="SM00986">
    <property type="entry name" value="UDG"/>
    <property type="match status" value="1"/>
</dbReference>
<name>A0A6G6W890_9ACTN</name>
<dbReference type="SUPFAM" id="SSF52141">
    <property type="entry name" value="Uracil-DNA glycosylase-like"/>
    <property type="match status" value="1"/>
</dbReference>
<proteinExistence type="predicted"/>
<dbReference type="GO" id="GO:0006285">
    <property type="term" value="P:base-excision repair, AP site formation"/>
    <property type="evidence" value="ECO:0007669"/>
    <property type="project" value="InterPro"/>
</dbReference>
<dbReference type="PANTHER" id="PTHR12159:SF9">
    <property type="entry name" value="G_T MISMATCH-SPECIFIC THYMINE DNA GLYCOSYLASE"/>
    <property type="match status" value="1"/>
</dbReference>
<keyword evidence="2" id="KW-0378">Hydrolase</keyword>
<dbReference type="SMART" id="SM00987">
    <property type="entry name" value="UreE_C"/>
    <property type="match status" value="1"/>
</dbReference>
<evidence type="ECO:0000313" key="6">
    <source>
        <dbReference type="EMBL" id="QIG41561.1"/>
    </source>
</evidence>
<evidence type="ECO:0000256" key="1">
    <source>
        <dbReference type="ARBA" id="ARBA00022763"/>
    </source>
</evidence>
<dbReference type="AlphaFoldDB" id="A0A6G6W890"/>
<evidence type="ECO:0000256" key="4">
    <source>
        <dbReference type="SAM" id="MobiDB-lite"/>
    </source>
</evidence>
<gene>
    <name evidence="6" type="ORF">G5V58_01150</name>
</gene>
<dbReference type="InterPro" id="IPR005122">
    <property type="entry name" value="Uracil-DNA_glycosylase-like"/>
</dbReference>
<keyword evidence="3" id="KW-0234">DNA repair</keyword>
<evidence type="ECO:0000256" key="3">
    <source>
        <dbReference type="ARBA" id="ARBA00023204"/>
    </source>
</evidence>
<evidence type="ECO:0000256" key="2">
    <source>
        <dbReference type="ARBA" id="ARBA00022801"/>
    </source>
</evidence>
<dbReference type="Pfam" id="PF03167">
    <property type="entry name" value="UDG"/>
    <property type="match status" value="1"/>
</dbReference>
<evidence type="ECO:0000259" key="5">
    <source>
        <dbReference type="SMART" id="SM00986"/>
    </source>
</evidence>
<reference evidence="6 7" key="1">
    <citation type="submission" date="2020-02" db="EMBL/GenBank/DDBJ databases">
        <title>Full genome sequence of Nocardioides sp. R-3366.</title>
        <authorList>
            <person name="Im W.-T."/>
        </authorList>
    </citation>
    <scope>NUCLEOTIDE SEQUENCE [LARGE SCALE GENOMIC DNA]</scope>
    <source>
        <strain evidence="6 7">R-3366</strain>
    </source>
</reference>